<dbReference type="PANTHER" id="PTHR12905">
    <property type="entry name" value="METALLOPHOSPHOESTERASE"/>
    <property type="match status" value="1"/>
</dbReference>
<dbReference type="InterPro" id="IPR029052">
    <property type="entry name" value="Metallo-depent_PP-like"/>
</dbReference>
<evidence type="ECO:0000313" key="2">
    <source>
        <dbReference type="EMBL" id="CUS12407.1"/>
    </source>
</evidence>
<dbReference type="GO" id="GO:0016787">
    <property type="term" value="F:hydrolase activity"/>
    <property type="evidence" value="ECO:0007669"/>
    <property type="project" value="InterPro"/>
</dbReference>
<dbReference type="Gene3D" id="3.60.21.10">
    <property type="match status" value="1"/>
</dbReference>
<dbReference type="SUPFAM" id="SSF56300">
    <property type="entry name" value="Metallo-dependent phosphatases"/>
    <property type="match status" value="1"/>
</dbReference>
<dbReference type="InterPro" id="IPR004843">
    <property type="entry name" value="Calcineurin-like_PHP"/>
</dbReference>
<dbReference type="AlphaFoldDB" id="A0A292Q163"/>
<dbReference type="Pfam" id="PF00149">
    <property type="entry name" value="Metallophos"/>
    <property type="match status" value="1"/>
</dbReference>
<dbReference type="Proteomes" id="UP001412239">
    <property type="component" value="Unassembled WGS sequence"/>
</dbReference>
<proteinExistence type="predicted"/>
<evidence type="ECO:0000313" key="3">
    <source>
        <dbReference type="Proteomes" id="UP001412239"/>
    </source>
</evidence>
<dbReference type="EMBL" id="LN890992">
    <property type="protein sequence ID" value="CUS12407.1"/>
    <property type="molecule type" value="Genomic_DNA"/>
</dbReference>
<keyword evidence="3" id="KW-1185">Reference proteome</keyword>
<gene>
    <name evidence="2" type="ORF">GSTUAT00003477001</name>
</gene>
<protein>
    <recommendedName>
        <fullName evidence="1">Calcineurin-like phosphoesterase domain-containing protein</fullName>
    </recommendedName>
</protein>
<organism evidence="2 3">
    <name type="scientific">Tuber aestivum</name>
    <name type="common">summer truffle</name>
    <dbReference type="NCBI Taxonomy" id="59557"/>
    <lineage>
        <taxon>Eukaryota</taxon>
        <taxon>Fungi</taxon>
        <taxon>Dikarya</taxon>
        <taxon>Ascomycota</taxon>
        <taxon>Pezizomycotina</taxon>
        <taxon>Pezizomycetes</taxon>
        <taxon>Pezizales</taxon>
        <taxon>Tuberaceae</taxon>
        <taxon>Tuber</taxon>
    </lineage>
</organism>
<feature type="domain" description="Calcineurin-like phosphoesterase" evidence="1">
    <location>
        <begin position="40"/>
        <end position="209"/>
    </location>
</feature>
<accession>A0A292Q163</accession>
<sequence>MAPPDPTLTVLPAAIQEIIVVSISDLHTIPLSEVHIPYGDILIVAGDLSEGRPAQLMQRLSELLALPHALKVVIGGNHDRALDPKCDARDAAIYNDLYERQQCRAAFREARESGIIYLEDESTHVTIAGRTFKVFGSPKSLARSTNTAFGYSEDDAFSLWDMIPAGVDILVTHGPPAVYLSDDKNGCDGLLNALWRVRPMLHVFGHVHASYGTTKLSYDDMQVSEAQNLRRLSEARNRRKPQEAESQGRYIPPHLRCKMFGGSAAATSHQVSSDFPAGAPVVEVPVLVQGQTRLINAAVKTPGTPRGAIVTKILH</sequence>
<name>A0A292Q163_9PEZI</name>
<dbReference type="PANTHER" id="PTHR12905:SF0">
    <property type="entry name" value="CALCINEURIN-LIKE PHOSPHOESTERASE DOMAIN-CONTAINING PROTEIN"/>
    <property type="match status" value="1"/>
</dbReference>
<dbReference type="InterPro" id="IPR051693">
    <property type="entry name" value="UPF0046_metallophosphoest"/>
</dbReference>
<reference evidence="2" key="1">
    <citation type="submission" date="2015-10" db="EMBL/GenBank/DDBJ databases">
        <authorList>
            <person name="Regsiter A."/>
            <person name="william w."/>
        </authorList>
    </citation>
    <scope>NUCLEOTIDE SEQUENCE</scope>
    <source>
        <strain evidence="2">Montdore</strain>
    </source>
</reference>
<evidence type="ECO:0000259" key="1">
    <source>
        <dbReference type="Pfam" id="PF00149"/>
    </source>
</evidence>